<name>A0AAD8H3S2_9APIA</name>
<dbReference type="EMBL" id="JAUIZM010000010">
    <property type="protein sequence ID" value="KAK1359856.1"/>
    <property type="molecule type" value="Genomic_DNA"/>
</dbReference>
<evidence type="ECO:0000313" key="2">
    <source>
        <dbReference type="EMBL" id="KAK1359856.1"/>
    </source>
</evidence>
<sequence length="226" mass="26274">MYVELYKFGVPVAELGLKKLNCSLELIRPNMASRRMDTIKRAIDYYEKKESYDDAIKLLEKELNDPKDDLWLEERCELLERLAIFYHYISEDGDRARELEAITECIRLQKEEVKFKLNLSLKILGDGLLLIGDLGPASDYLHMGLACATDPNIRDLFYDSIAKVEAETKAKEVAEAASREKLRKELIEDEEKQKREIKDKMLEVKKQESTSSMEESTKEVEELVRM</sequence>
<evidence type="ECO:0000313" key="3">
    <source>
        <dbReference type="Proteomes" id="UP001237642"/>
    </source>
</evidence>
<evidence type="ECO:0000256" key="1">
    <source>
        <dbReference type="SAM" id="MobiDB-lite"/>
    </source>
</evidence>
<protein>
    <submittedName>
        <fullName evidence="2">Uncharacterized protein</fullName>
    </submittedName>
</protein>
<feature type="region of interest" description="Disordered" evidence="1">
    <location>
        <begin position="202"/>
        <end position="226"/>
    </location>
</feature>
<comment type="caution">
    <text evidence="2">The sequence shown here is derived from an EMBL/GenBank/DDBJ whole genome shotgun (WGS) entry which is preliminary data.</text>
</comment>
<reference evidence="2" key="2">
    <citation type="submission" date="2023-05" db="EMBL/GenBank/DDBJ databases">
        <authorList>
            <person name="Schelkunov M.I."/>
        </authorList>
    </citation>
    <scope>NUCLEOTIDE SEQUENCE</scope>
    <source>
        <strain evidence="2">Hsosn_3</strain>
        <tissue evidence="2">Leaf</tissue>
    </source>
</reference>
<dbReference type="Proteomes" id="UP001237642">
    <property type="component" value="Unassembled WGS sequence"/>
</dbReference>
<proteinExistence type="predicted"/>
<organism evidence="2 3">
    <name type="scientific">Heracleum sosnowskyi</name>
    <dbReference type="NCBI Taxonomy" id="360622"/>
    <lineage>
        <taxon>Eukaryota</taxon>
        <taxon>Viridiplantae</taxon>
        <taxon>Streptophyta</taxon>
        <taxon>Embryophyta</taxon>
        <taxon>Tracheophyta</taxon>
        <taxon>Spermatophyta</taxon>
        <taxon>Magnoliopsida</taxon>
        <taxon>eudicotyledons</taxon>
        <taxon>Gunneridae</taxon>
        <taxon>Pentapetalae</taxon>
        <taxon>asterids</taxon>
        <taxon>campanulids</taxon>
        <taxon>Apiales</taxon>
        <taxon>Apiaceae</taxon>
        <taxon>Apioideae</taxon>
        <taxon>apioid superclade</taxon>
        <taxon>Tordylieae</taxon>
        <taxon>Tordyliinae</taxon>
        <taxon>Heracleum</taxon>
    </lineage>
</organism>
<feature type="compositionally biased region" description="Basic and acidic residues" evidence="1">
    <location>
        <begin position="215"/>
        <end position="226"/>
    </location>
</feature>
<dbReference type="AlphaFoldDB" id="A0AAD8H3S2"/>
<gene>
    <name evidence="2" type="ORF">POM88_044330</name>
</gene>
<accession>A0AAD8H3S2</accession>
<keyword evidence="3" id="KW-1185">Reference proteome</keyword>
<reference evidence="2" key="1">
    <citation type="submission" date="2023-02" db="EMBL/GenBank/DDBJ databases">
        <title>Genome of toxic invasive species Heracleum sosnowskyi carries increased number of genes despite the absence of recent whole-genome duplications.</title>
        <authorList>
            <person name="Schelkunov M."/>
            <person name="Shtratnikova V."/>
            <person name="Makarenko M."/>
            <person name="Klepikova A."/>
            <person name="Omelchenko D."/>
            <person name="Novikova G."/>
            <person name="Obukhova E."/>
            <person name="Bogdanov V."/>
            <person name="Penin A."/>
            <person name="Logacheva M."/>
        </authorList>
    </citation>
    <scope>NUCLEOTIDE SEQUENCE</scope>
    <source>
        <strain evidence="2">Hsosn_3</strain>
        <tissue evidence="2">Leaf</tissue>
    </source>
</reference>